<evidence type="ECO:0000256" key="2">
    <source>
        <dbReference type="ARBA" id="ARBA00009819"/>
    </source>
</evidence>
<dbReference type="Pfam" id="PF01654">
    <property type="entry name" value="Cyt_bd_oxida_I"/>
    <property type="match status" value="1"/>
</dbReference>
<proteinExistence type="inferred from homology"/>
<dbReference type="GO" id="GO:0046872">
    <property type="term" value="F:metal ion binding"/>
    <property type="evidence" value="ECO:0007669"/>
    <property type="project" value="UniProtKB-KW"/>
</dbReference>
<dbReference type="InterPro" id="IPR002585">
    <property type="entry name" value="Cyt-d_ubiquinol_oxidase_su_1"/>
</dbReference>
<comment type="similarity">
    <text evidence="2">Belongs to the cytochrome ubiquinol oxidase subunit 1 family.</text>
</comment>
<keyword evidence="6 12" id="KW-0812">Transmembrane</keyword>
<evidence type="ECO:0000256" key="1">
    <source>
        <dbReference type="ARBA" id="ARBA00004651"/>
    </source>
</evidence>
<keyword evidence="7" id="KW-0479">Metal-binding</keyword>
<keyword evidence="9 12" id="KW-1133">Transmembrane helix</keyword>
<evidence type="ECO:0000256" key="12">
    <source>
        <dbReference type="SAM" id="Phobius"/>
    </source>
</evidence>
<evidence type="ECO:0000256" key="6">
    <source>
        <dbReference type="ARBA" id="ARBA00022692"/>
    </source>
</evidence>
<evidence type="ECO:0000256" key="5">
    <source>
        <dbReference type="ARBA" id="ARBA00022617"/>
    </source>
</evidence>
<sequence length="459" mass="51052">MPIGDLQVPIIGKNVVIAALVQTHILFAAFIIGAVLIAATSEYLGMVTKEPRYERFARNLARFVVLLFASGAALAITFVLALVTLFPVFFSYLQNIFFWVFLVEAFMFLGQIIIVYAWYNVWDKLAYRKTLHVTFGFIAGFFGLMAMTMIDAVASYMLTPAEAPVTNVARTFLNQTMVPLNMHRFVGNFSYAGFLIAGWGAWKYLRSTREDDRDYYDWMGHFGLLWGFGFLILQPVIGYGYLKGIRESSPEAFNTIMLGERAWVFNLLAIYLAIMSIAATAYFVHKLRFAVKPMPTLRNMAVGALGFTALFTVLNVIPADADIFPGVLSFAGGENTDIPLGGMYPWKYIGLIGLMIVGFFVVALYLKATAAGFHWGRASRWSQYALLICAPTVIITMMTMGYTRESARRVDYQPEGGYLIYNCVTLQQNVVNENCPAVVENEDGTSTNTINGARVGGGE</sequence>
<dbReference type="GO" id="GO:0016682">
    <property type="term" value="F:oxidoreductase activity, acting on diphenols and related substances as donors, oxygen as acceptor"/>
    <property type="evidence" value="ECO:0007669"/>
    <property type="project" value="TreeGrafter"/>
</dbReference>
<evidence type="ECO:0000313" key="14">
    <source>
        <dbReference type="Proteomes" id="UP000502706"/>
    </source>
</evidence>
<evidence type="ECO:0000256" key="9">
    <source>
        <dbReference type="ARBA" id="ARBA00022989"/>
    </source>
</evidence>
<dbReference type="PANTHER" id="PTHR30365:SF14">
    <property type="entry name" value="CYTOCHROME BD MENAQUINOL OXIDASE SUBUNIT I-RELATED"/>
    <property type="match status" value="1"/>
</dbReference>
<comment type="subcellular location">
    <subcellularLocation>
        <location evidence="1">Cell membrane</location>
        <topology evidence="1">Multi-pass membrane protein</topology>
    </subcellularLocation>
</comment>
<evidence type="ECO:0000256" key="7">
    <source>
        <dbReference type="ARBA" id="ARBA00022723"/>
    </source>
</evidence>
<feature type="transmembrane region" description="Helical" evidence="12">
    <location>
        <begin position="348"/>
        <end position="369"/>
    </location>
</feature>
<evidence type="ECO:0000256" key="8">
    <source>
        <dbReference type="ARBA" id="ARBA00022982"/>
    </source>
</evidence>
<evidence type="ECO:0000256" key="3">
    <source>
        <dbReference type="ARBA" id="ARBA00022448"/>
    </source>
</evidence>
<organism evidence="13 14">
    <name type="scientific">Rubrobacter marinus</name>
    <dbReference type="NCBI Taxonomy" id="2653852"/>
    <lineage>
        <taxon>Bacteria</taxon>
        <taxon>Bacillati</taxon>
        <taxon>Actinomycetota</taxon>
        <taxon>Rubrobacteria</taxon>
        <taxon>Rubrobacterales</taxon>
        <taxon>Rubrobacteraceae</taxon>
        <taxon>Rubrobacter</taxon>
    </lineage>
</organism>
<keyword evidence="11 12" id="KW-0472">Membrane</keyword>
<dbReference type="KEGG" id="rmar:GBA65_03760"/>
<dbReference type="EMBL" id="CP045121">
    <property type="protein sequence ID" value="QIN77776.1"/>
    <property type="molecule type" value="Genomic_DNA"/>
</dbReference>
<feature type="transmembrane region" description="Helical" evidence="12">
    <location>
        <begin position="381"/>
        <end position="402"/>
    </location>
</feature>
<keyword evidence="8" id="KW-0249">Electron transport</keyword>
<evidence type="ECO:0000313" key="13">
    <source>
        <dbReference type="EMBL" id="QIN77776.1"/>
    </source>
</evidence>
<dbReference type="AlphaFoldDB" id="A0A6G8PUM7"/>
<evidence type="ECO:0000256" key="10">
    <source>
        <dbReference type="ARBA" id="ARBA00023004"/>
    </source>
</evidence>
<feature type="transmembrane region" description="Helical" evidence="12">
    <location>
        <begin position="223"/>
        <end position="242"/>
    </location>
</feature>
<feature type="transmembrane region" description="Helical" evidence="12">
    <location>
        <begin position="262"/>
        <end position="284"/>
    </location>
</feature>
<dbReference type="GO" id="GO:0070069">
    <property type="term" value="C:cytochrome complex"/>
    <property type="evidence" value="ECO:0007669"/>
    <property type="project" value="InterPro"/>
</dbReference>
<feature type="transmembrane region" description="Helical" evidence="12">
    <location>
        <begin position="185"/>
        <end position="202"/>
    </location>
</feature>
<keyword evidence="14" id="KW-1185">Reference proteome</keyword>
<dbReference type="GO" id="GO:0005886">
    <property type="term" value="C:plasma membrane"/>
    <property type="evidence" value="ECO:0007669"/>
    <property type="project" value="UniProtKB-SubCell"/>
</dbReference>
<feature type="transmembrane region" description="Helical" evidence="12">
    <location>
        <begin position="96"/>
        <end position="119"/>
    </location>
</feature>
<keyword evidence="4" id="KW-1003">Cell membrane</keyword>
<dbReference type="GO" id="GO:0020037">
    <property type="term" value="F:heme binding"/>
    <property type="evidence" value="ECO:0007669"/>
    <property type="project" value="TreeGrafter"/>
</dbReference>
<evidence type="ECO:0000256" key="11">
    <source>
        <dbReference type="ARBA" id="ARBA00023136"/>
    </source>
</evidence>
<feature type="transmembrane region" description="Helical" evidence="12">
    <location>
        <begin position="131"/>
        <end position="150"/>
    </location>
</feature>
<feature type="transmembrane region" description="Helical" evidence="12">
    <location>
        <begin position="15"/>
        <end position="39"/>
    </location>
</feature>
<dbReference type="Proteomes" id="UP000502706">
    <property type="component" value="Chromosome"/>
</dbReference>
<evidence type="ECO:0000256" key="4">
    <source>
        <dbReference type="ARBA" id="ARBA00022475"/>
    </source>
</evidence>
<dbReference type="RefSeq" id="WP_166395457.1">
    <property type="nucleotide sequence ID" value="NZ_CP045121.1"/>
</dbReference>
<keyword evidence="3" id="KW-0813">Transport</keyword>
<name>A0A6G8PUM7_9ACTN</name>
<reference evidence="13 14" key="1">
    <citation type="submission" date="2019-10" db="EMBL/GenBank/DDBJ databases">
        <title>Rubrobacter sp nov SCSIO 52915 isolated from a deep-sea sediment in the South China Sea.</title>
        <authorList>
            <person name="Chen R.W."/>
        </authorList>
    </citation>
    <scope>NUCLEOTIDE SEQUENCE [LARGE SCALE GENOMIC DNA]</scope>
    <source>
        <strain evidence="13 14">SCSIO 52915</strain>
    </source>
</reference>
<keyword evidence="10" id="KW-0408">Iron</keyword>
<dbReference type="GO" id="GO:0009055">
    <property type="term" value="F:electron transfer activity"/>
    <property type="evidence" value="ECO:0007669"/>
    <property type="project" value="InterPro"/>
</dbReference>
<dbReference type="PANTHER" id="PTHR30365">
    <property type="entry name" value="CYTOCHROME D UBIQUINOL OXIDASE"/>
    <property type="match status" value="1"/>
</dbReference>
<feature type="transmembrane region" description="Helical" evidence="12">
    <location>
        <begin position="296"/>
        <end position="317"/>
    </location>
</feature>
<keyword evidence="5" id="KW-0349">Heme</keyword>
<dbReference type="GO" id="GO:0019646">
    <property type="term" value="P:aerobic electron transport chain"/>
    <property type="evidence" value="ECO:0007669"/>
    <property type="project" value="InterPro"/>
</dbReference>
<feature type="transmembrane region" description="Helical" evidence="12">
    <location>
        <begin position="60"/>
        <end position="90"/>
    </location>
</feature>
<gene>
    <name evidence="13" type="ORF">GBA65_03760</name>
</gene>
<protein>
    <submittedName>
        <fullName evidence="13">Cytochrome BD quinol oxidase subunit I</fullName>
    </submittedName>
</protein>
<accession>A0A6G8PUM7</accession>